<gene>
    <name evidence="1" type="ORF">PFCIRM138_03460</name>
</gene>
<name>A0A0B7NY35_PROFF</name>
<proteinExistence type="predicted"/>
<accession>A0A0B7NY35</accession>
<reference evidence="1" key="1">
    <citation type="submission" date="2014-08" db="EMBL/GenBank/DDBJ databases">
        <authorList>
            <person name="Falentin Helene"/>
        </authorList>
    </citation>
    <scope>NUCLEOTIDE SEQUENCE</scope>
</reference>
<organism evidence="1">
    <name type="scientific">Propionibacterium freudenreichii subsp. freudenreichii</name>
    <dbReference type="NCBI Taxonomy" id="66712"/>
    <lineage>
        <taxon>Bacteria</taxon>
        <taxon>Bacillati</taxon>
        <taxon>Actinomycetota</taxon>
        <taxon>Actinomycetes</taxon>
        <taxon>Propionibacteriales</taxon>
        <taxon>Propionibacteriaceae</taxon>
        <taxon>Propionibacterium</taxon>
    </lineage>
</organism>
<sequence length="13" mass="1386">MSNVNNDRGEGHG</sequence>
<evidence type="ECO:0000313" key="1">
    <source>
        <dbReference type="EMBL" id="CEP25994.1"/>
    </source>
</evidence>
<protein>
    <submittedName>
        <fullName evidence="1">Uncharacterized protein</fullName>
    </submittedName>
</protein>
<dbReference type="EMBL" id="LM676387">
    <property type="protein sequence ID" value="CEP25994.1"/>
    <property type="molecule type" value="Genomic_DNA"/>
</dbReference>